<sequence>MTFRPREIATRLLLVLAAALLLAGLLLWLRRPQLIQSEFLVFGTRARLELLARNRDDAEAALQEIGRLFVYDHHTWHPWEPSELTRLNEALARGESYRVPAVVADLIRRAQQGYTQSDGLFNAAAGRLISAWGFHTSNYPVQTPAPAAAQVRTLLASHPGMDDVRITRDGSISATNPDVSLDLNGLSEGYAAAQVRQLLARHGIHDALVYIGGFVLALGHNDSQSWRVGVSAPSGVLGSIDLDDNEALASSGDYQRHRAGAVDLGHIVDTRTGWPQRASAATSVLSDDPVFADIAATALMVAGPAGFQQLADHMHLSCALLLGHDGVLYITPGMLARLHGSPPAAGLLIIPQPSSDCRRGARGDRDEGVVVPEGI</sequence>
<keyword evidence="7 12" id="KW-0479">Metal-binding</keyword>
<dbReference type="RefSeq" id="WP_266149076.1">
    <property type="nucleotide sequence ID" value="NZ_CP064028.1"/>
</dbReference>
<dbReference type="PIRSF" id="PIRSF006268">
    <property type="entry name" value="ApbE"/>
    <property type="match status" value="1"/>
</dbReference>
<evidence type="ECO:0000256" key="3">
    <source>
        <dbReference type="ARBA" id="ARBA00011955"/>
    </source>
</evidence>
<evidence type="ECO:0000256" key="8">
    <source>
        <dbReference type="ARBA" id="ARBA00022827"/>
    </source>
</evidence>
<accession>A0ABV9C2H3</accession>
<dbReference type="InterPro" id="IPR024932">
    <property type="entry name" value="ApbE"/>
</dbReference>
<gene>
    <name evidence="13" type="ORF">ACFO5W_10985</name>
</gene>
<evidence type="ECO:0000256" key="4">
    <source>
        <dbReference type="ARBA" id="ARBA00016337"/>
    </source>
</evidence>
<dbReference type="EMBL" id="JBHSGA010000017">
    <property type="protein sequence ID" value="MFC4527156.1"/>
    <property type="molecule type" value="Genomic_DNA"/>
</dbReference>
<comment type="cofactor">
    <cofactor evidence="1">
        <name>Mg(2+)</name>
        <dbReference type="ChEBI" id="CHEBI:18420"/>
    </cofactor>
</comment>
<evidence type="ECO:0000256" key="2">
    <source>
        <dbReference type="ARBA" id="ARBA00008282"/>
    </source>
</evidence>
<evidence type="ECO:0000256" key="6">
    <source>
        <dbReference type="ARBA" id="ARBA00022679"/>
    </source>
</evidence>
<evidence type="ECO:0000256" key="9">
    <source>
        <dbReference type="ARBA" id="ARBA00022842"/>
    </source>
</evidence>
<evidence type="ECO:0000256" key="5">
    <source>
        <dbReference type="ARBA" id="ARBA00022630"/>
    </source>
</evidence>
<evidence type="ECO:0000256" key="10">
    <source>
        <dbReference type="ARBA" id="ARBA00031306"/>
    </source>
</evidence>
<evidence type="ECO:0000313" key="13">
    <source>
        <dbReference type="EMBL" id="MFC4527156.1"/>
    </source>
</evidence>
<evidence type="ECO:0000313" key="14">
    <source>
        <dbReference type="Proteomes" id="UP001595961"/>
    </source>
</evidence>
<keyword evidence="8 12" id="KW-0274">FAD</keyword>
<evidence type="ECO:0000256" key="12">
    <source>
        <dbReference type="PIRNR" id="PIRNR006268"/>
    </source>
</evidence>
<dbReference type="Gene3D" id="3.10.520.10">
    <property type="entry name" value="ApbE-like domains"/>
    <property type="match status" value="1"/>
</dbReference>
<dbReference type="EC" id="2.7.1.180" evidence="3 12"/>
<dbReference type="SUPFAM" id="SSF143631">
    <property type="entry name" value="ApbE-like"/>
    <property type="match status" value="1"/>
</dbReference>
<keyword evidence="14" id="KW-1185">Reference proteome</keyword>
<reference evidence="14" key="1">
    <citation type="journal article" date="2019" name="Int. J. Syst. Evol. Microbiol.">
        <title>The Global Catalogue of Microorganisms (GCM) 10K type strain sequencing project: providing services to taxonomists for standard genome sequencing and annotation.</title>
        <authorList>
            <consortium name="The Broad Institute Genomics Platform"/>
            <consortium name="The Broad Institute Genome Sequencing Center for Infectious Disease"/>
            <person name="Wu L."/>
            <person name="Ma J."/>
        </authorList>
    </citation>
    <scope>NUCLEOTIDE SEQUENCE [LARGE SCALE GENOMIC DNA]</scope>
    <source>
        <strain evidence="14">CCM 4481</strain>
    </source>
</reference>
<comment type="catalytic activity">
    <reaction evidence="11 12">
        <text>L-threonyl-[protein] + FAD = FMN-L-threonyl-[protein] + AMP + H(+)</text>
        <dbReference type="Rhea" id="RHEA:36847"/>
        <dbReference type="Rhea" id="RHEA-COMP:11060"/>
        <dbReference type="Rhea" id="RHEA-COMP:11061"/>
        <dbReference type="ChEBI" id="CHEBI:15378"/>
        <dbReference type="ChEBI" id="CHEBI:30013"/>
        <dbReference type="ChEBI" id="CHEBI:57692"/>
        <dbReference type="ChEBI" id="CHEBI:74257"/>
        <dbReference type="ChEBI" id="CHEBI:456215"/>
        <dbReference type="EC" id="2.7.1.180"/>
    </reaction>
</comment>
<dbReference type="GO" id="GO:0016740">
    <property type="term" value="F:transferase activity"/>
    <property type="evidence" value="ECO:0007669"/>
    <property type="project" value="UniProtKB-KW"/>
</dbReference>
<name>A0ABV9C2H3_9GAMM</name>
<dbReference type="PANTHER" id="PTHR30040:SF2">
    <property type="entry name" value="FAD:PROTEIN FMN TRANSFERASE"/>
    <property type="match status" value="1"/>
</dbReference>
<proteinExistence type="inferred from homology"/>
<keyword evidence="9 12" id="KW-0460">Magnesium</keyword>
<dbReference type="Proteomes" id="UP001595961">
    <property type="component" value="Unassembled WGS sequence"/>
</dbReference>
<evidence type="ECO:0000256" key="7">
    <source>
        <dbReference type="ARBA" id="ARBA00022723"/>
    </source>
</evidence>
<dbReference type="PANTHER" id="PTHR30040">
    <property type="entry name" value="THIAMINE BIOSYNTHESIS LIPOPROTEIN APBE"/>
    <property type="match status" value="1"/>
</dbReference>
<evidence type="ECO:0000256" key="11">
    <source>
        <dbReference type="ARBA" id="ARBA00048540"/>
    </source>
</evidence>
<organism evidence="13 14">
    <name type="scientific">Dyella halodurans</name>
    <dbReference type="NCBI Taxonomy" id="1920171"/>
    <lineage>
        <taxon>Bacteria</taxon>
        <taxon>Pseudomonadati</taxon>
        <taxon>Pseudomonadota</taxon>
        <taxon>Gammaproteobacteria</taxon>
        <taxon>Lysobacterales</taxon>
        <taxon>Rhodanobacteraceae</taxon>
        <taxon>Dyella</taxon>
    </lineage>
</organism>
<keyword evidence="5 12" id="KW-0285">Flavoprotein</keyword>
<evidence type="ECO:0000256" key="1">
    <source>
        <dbReference type="ARBA" id="ARBA00001946"/>
    </source>
</evidence>
<protein>
    <recommendedName>
        <fullName evidence="4 12">FAD:protein FMN transferase</fullName>
        <ecNumber evidence="3 12">2.7.1.180</ecNumber>
    </recommendedName>
    <alternativeName>
        <fullName evidence="10 12">Flavin transferase</fullName>
    </alternativeName>
</protein>
<dbReference type="InterPro" id="IPR003374">
    <property type="entry name" value="ApbE-like_sf"/>
</dbReference>
<comment type="caution">
    <text evidence="13">The sequence shown here is derived from an EMBL/GenBank/DDBJ whole genome shotgun (WGS) entry which is preliminary data.</text>
</comment>
<dbReference type="Pfam" id="PF02424">
    <property type="entry name" value="ApbE"/>
    <property type="match status" value="1"/>
</dbReference>
<comment type="similarity">
    <text evidence="2 12">Belongs to the ApbE family.</text>
</comment>
<keyword evidence="6 12" id="KW-0808">Transferase</keyword>